<dbReference type="Gene3D" id="3.30.1380.10">
    <property type="match status" value="1"/>
</dbReference>
<name>A0AAW7M7P7_9MICO</name>
<dbReference type="RefSeq" id="WP_301120003.1">
    <property type="nucleotide sequence ID" value="NZ_JAUHPX010000010.1"/>
</dbReference>
<keyword evidence="1" id="KW-1133">Transmembrane helix</keyword>
<dbReference type="InterPro" id="IPR003709">
    <property type="entry name" value="VanY-like_core_dom"/>
</dbReference>
<evidence type="ECO:0000313" key="3">
    <source>
        <dbReference type="EMBL" id="MDN4482618.1"/>
    </source>
</evidence>
<organism evidence="4 5">
    <name type="scientific">Demequina lignilytica</name>
    <dbReference type="NCBI Taxonomy" id="3051663"/>
    <lineage>
        <taxon>Bacteria</taxon>
        <taxon>Bacillati</taxon>
        <taxon>Actinomycetota</taxon>
        <taxon>Actinomycetes</taxon>
        <taxon>Micrococcales</taxon>
        <taxon>Demequinaceae</taxon>
        <taxon>Demequina</taxon>
    </lineage>
</organism>
<evidence type="ECO:0000259" key="2">
    <source>
        <dbReference type="Pfam" id="PF02557"/>
    </source>
</evidence>
<gene>
    <name evidence="3" type="ORF">QQ002_03580</name>
    <name evidence="4" type="ORF">QQX10_13105</name>
</gene>
<dbReference type="Proteomes" id="UP001172756">
    <property type="component" value="Unassembled WGS sequence"/>
</dbReference>
<dbReference type="PANTHER" id="PTHR34385">
    <property type="entry name" value="D-ALANYL-D-ALANINE CARBOXYPEPTIDASE"/>
    <property type="match status" value="1"/>
</dbReference>
<evidence type="ECO:0000313" key="5">
    <source>
        <dbReference type="Proteomes" id="UP001172737"/>
    </source>
</evidence>
<protein>
    <submittedName>
        <fullName evidence="4">M15 family metallopeptidase</fullName>
    </submittedName>
</protein>
<dbReference type="Pfam" id="PF02557">
    <property type="entry name" value="VanY"/>
    <property type="match status" value="1"/>
</dbReference>
<evidence type="ECO:0000313" key="4">
    <source>
        <dbReference type="EMBL" id="MDN4489106.1"/>
    </source>
</evidence>
<dbReference type="PANTHER" id="PTHR34385:SF1">
    <property type="entry name" value="PEPTIDOGLYCAN L-ALANYL-D-GLUTAMATE ENDOPEPTIDASE CWLK"/>
    <property type="match status" value="1"/>
</dbReference>
<proteinExistence type="predicted"/>
<reference evidence="3 6" key="2">
    <citation type="submission" date="2023-06" db="EMBL/GenBank/DDBJ databases">
        <title>SYSU T0a273.</title>
        <authorList>
            <person name="Gao L."/>
            <person name="Fang B.-Z."/>
            <person name="Li W.-J."/>
        </authorList>
    </citation>
    <scope>NUCLEOTIDE SEQUENCE [LARGE SCALE GENOMIC DNA]</scope>
    <source>
        <strain evidence="3 6">SYSU T0a273</strain>
    </source>
</reference>
<evidence type="ECO:0000256" key="1">
    <source>
        <dbReference type="SAM" id="Phobius"/>
    </source>
</evidence>
<comment type="caution">
    <text evidence="4">The sequence shown here is derived from an EMBL/GenBank/DDBJ whole genome shotgun (WGS) entry which is preliminary data.</text>
</comment>
<dbReference type="CDD" id="cd14814">
    <property type="entry name" value="Peptidase_M15"/>
    <property type="match status" value="1"/>
</dbReference>
<dbReference type="AlphaFoldDB" id="A0AAW7M7P7"/>
<dbReference type="EMBL" id="JAUHPX010000010">
    <property type="protein sequence ID" value="MDN4489106.1"/>
    <property type="molecule type" value="Genomic_DNA"/>
</dbReference>
<feature type="domain" description="D-alanyl-D-alanine carboxypeptidase-like core" evidence="2">
    <location>
        <begin position="151"/>
        <end position="257"/>
    </location>
</feature>
<dbReference type="GO" id="GO:0008233">
    <property type="term" value="F:peptidase activity"/>
    <property type="evidence" value="ECO:0007669"/>
    <property type="project" value="InterPro"/>
</dbReference>
<feature type="transmembrane region" description="Helical" evidence="1">
    <location>
        <begin position="37"/>
        <end position="57"/>
    </location>
</feature>
<dbReference type="InterPro" id="IPR052179">
    <property type="entry name" value="DD-CPase-like"/>
</dbReference>
<dbReference type="InterPro" id="IPR009045">
    <property type="entry name" value="Zn_M74/Hedgehog-like"/>
</dbReference>
<evidence type="ECO:0000313" key="6">
    <source>
        <dbReference type="Proteomes" id="UP001172756"/>
    </source>
</evidence>
<keyword evidence="1" id="KW-0472">Membrane</keyword>
<dbReference type="SUPFAM" id="SSF55166">
    <property type="entry name" value="Hedgehog/DD-peptidase"/>
    <property type="match status" value="1"/>
</dbReference>
<sequence length="263" mass="29129">MRGPVHRHRPAHPSRRQLRIERTQEIQVRTTHRRRKLLTRGGVILGFLGAMVVYPVMGTITPYANAAEQLPGVVEGQAPTMSTAILGAGPQFESSDLPLPTVDDQSTVVLTENDIPVASSLLPDCDPEFDDTTSNGRLRADQLCSLWVAGEQLRPDAALALAALNEQFKTAFGTSICIADSYRSLSEQYATKASRGYLAASPGTSMHGEGLAIDLCRTQASGVYYRWLSNNAETFGFWNPDWAKWSKYEPWHWEYLPGTGIYW</sequence>
<keyword evidence="5" id="KW-1185">Reference proteome</keyword>
<dbReference type="Proteomes" id="UP001172737">
    <property type="component" value="Unassembled WGS sequence"/>
</dbReference>
<accession>A0AAW7M7P7</accession>
<reference evidence="4" key="1">
    <citation type="submission" date="2023-06" db="EMBL/GenBank/DDBJ databases">
        <title>Sysu t00039.</title>
        <authorList>
            <person name="Gao L."/>
            <person name="Fang B.-Z."/>
            <person name="Li W.-J."/>
        </authorList>
    </citation>
    <scope>NUCLEOTIDE SEQUENCE</scope>
    <source>
        <strain evidence="4">SYSU T00039</strain>
    </source>
</reference>
<dbReference type="GO" id="GO:0006508">
    <property type="term" value="P:proteolysis"/>
    <property type="evidence" value="ECO:0007669"/>
    <property type="project" value="InterPro"/>
</dbReference>
<dbReference type="EMBL" id="JAUHQB010000002">
    <property type="protein sequence ID" value="MDN4482618.1"/>
    <property type="molecule type" value="Genomic_DNA"/>
</dbReference>
<keyword evidence="1" id="KW-0812">Transmembrane</keyword>